<dbReference type="Proteomes" id="UP000640725">
    <property type="component" value="Unassembled WGS sequence"/>
</dbReference>
<evidence type="ECO:0000256" key="1">
    <source>
        <dbReference type="SAM" id="Phobius"/>
    </source>
</evidence>
<name>A0ABR9UIY9_9CYAN</name>
<accession>A0ABR9UIY9</accession>
<reference evidence="2 3" key="1">
    <citation type="submission" date="2020-10" db="EMBL/GenBank/DDBJ databases">
        <authorList>
            <person name="Castelo-Branco R."/>
            <person name="Eusebio N."/>
            <person name="Adriana R."/>
            <person name="Vieira A."/>
            <person name="Brugerolle De Fraissinette N."/>
            <person name="Rezende De Castro R."/>
            <person name="Schneider M.P."/>
            <person name="Vasconcelos V."/>
            <person name="Leao P.N."/>
        </authorList>
    </citation>
    <scope>NUCLEOTIDE SEQUENCE [LARGE SCALE GENOMIC DNA]</scope>
    <source>
        <strain evidence="2 3">LEGE 06226</strain>
    </source>
</reference>
<organism evidence="2 3">
    <name type="scientific">Planktothrix mougeotii LEGE 06226</name>
    <dbReference type="NCBI Taxonomy" id="1828728"/>
    <lineage>
        <taxon>Bacteria</taxon>
        <taxon>Bacillati</taxon>
        <taxon>Cyanobacteriota</taxon>
        <taxon>Cyanophyceae</taxon>
        <taxon>Oscillatoriophycideae</taxon>
        <taxon>Oscillatoriales</taxon>
        <taxon>Microcoleaceae</taxon>
        <taxon>Planktothrix</taxon>
    </lineage>
</organism>
<sequence>MFPPTPKPEIQIRPTTVDRFLLNAPSTSSPAVAIVGVGSVAIALL</sequence>
<keyword evidence="1" id="KW-0812">Transmembrane</keyword>
<evidence type="ECO:0000313" key="2">
    <source>
        <dbReference type="EMBL" id="MBE9146420.1"/>
    </source>
</evidence>
<proteinExistence type="predicted"/>
<keyword evidence="1" id="KW-1133">Transmembrane helix</keyword>
<evidence type="ECO:0000313" key="3">
    <source>
        <dbReference type="Proteomes" id="UP000640725"/>
    </source>
</evidence>
<dbReference type="EMBL" id="JADEWU010000098">
    <property type="protein sequence ID" value="MBE9146420.1"/>
    <property type="molecule type" value="Genomic_DNA"/>
</dbReference>
<keyword evidence="3" id="KW-1185">Reference proteome</keyword>
<comment type="caution">
    <text evidence="2">The sequence shown here is derived from an EMBL/GenBank/DDBJ whole genome shotgun (WGS) entry which is preliminary data.</text>
</comment>
<gene>
    <name evidence="2" type="ORF">IQ236_24810</name>
</gene>
<feature type="transmembrane region" description="Helical" evidence="1">
    <location>
        <begin position="20"/>
        <end position="44"/>
    </location>
</feature>
<protein>
    <submittedName>
        <fullName evidence="2">Uncharacterized protein</fullName>
    </submittedName>
</protein>
<keyword evidence="1" id="KW-0472">Membrane</keyword>